<sequence>MKREVLITQSMERFAEARNRLSGAGIPYKTKIVDSGGLGRTIGARTNLLGRAGEHTEFSTQYYIYVPKEYEQRARHVINEK</sequence>
<comment type="caution">
    <text evidence="1">The sequence shown here is derived from an EMBL/GenBank/DDBJ whole genome shotgun (WGS) entry which is preliminary data.</text>
</comment>
<dbReference type="AlphaFoldDB" id="A0A9D0ZWU4"/>
<dbReference type="Proteomes" id="UP000886886">
    <property type="component" value="Unassembled WGS sequence"/>
</dbReference>
<proteinExistence type="predicted"/>
<protein>
    <recommendedName>
        <fullName evidence="3">DUF2007 domain-containing protein</fullName>
    </recommendedName>
</protein>
<name>A0A9D0ZWU4_9FIRM</name>
<reference evidence="1" key="1">
    <citation type="submission" date="2020-10" db="EMBL/GenBank/DDBJ databases">
        <authorList>
            <person name="Gilroy R."/>
        </authorList>
    </citation>
    <scope>NUCLEOTIDE SEQUENCE</scope>
    <source>
        <strain evidence="1">ChiSjej3B21-11622</strain>
    </source>
</reference>
<reference evidence="1" key="2">
    <citation type="journal article" date="2021" name="PeerJ">
        <title>Extensive microbial diversity within the chicken gut microbiome revealed by metagenomics and culture.</title>
        <authorList>
            <person name="Gilroy R."/>
            <person name="Ravi A."/>
            <person name="Getino M."/>
            <person name="Pursley I."/>
            <person name="Horton D.L."/>
            <person name="Alikhan N.F."/>
            <person name="Baker D."/>
            <person name="Gharbi K."/>
            <person name="Hall N."/>
            <person name="Watson M."/>
            <person name="Adriaenssens E.M."/>
            <person name="Foster-Nyarko E."/>
            <person name="Jarju S."/>
            <person name="Secka A."/>
            <person name="Antonio M."/>
            <person name="Oren A."/>
            <person name="Chaudhuri R.R."/>
            <person name="La Ragione R."/>
            <person name="Hildebrand F."/>
            <person name="Pallen M.J."/>
        </authorList>
    </citation>
    <scope>NUCLEOTIDE SEQUENCE</scope>
    <source>
        <strain evidence="1">ChiSjej3B21-11622</strain>
    </source>
</reference>
<gene>
    <name evidence="1" type="ORF">IAB26_10640</name>
</gene>
<dbReference type="EMBL" id="DVFT01000157">
    <property type="protein sequence ID" value="HIQ97006.1"/>
    <property type="molecule type" value="Genomic_DNA"/>
</dbReference>
<evidence type="ECO:0000313" key="2">
    <source>
        <dbReference type="Proteomes" id="UP000886886"/>
    </source>
</evidence>
<evidence type="ECO:0008006" key="3">
    <source>
        <dbReference type="Google" id="ProtNLM"/>
    </source>
</evidence>
<organism evidence="1 2">
    <name type="scientific">Candidatus Limivivens merdigallinarum</name>
    <dbReference type="NCBI Taxonomy" id="2840859"/>
    <lineage>
        <taxon>Bacteria</taxon>
        <taxon>Bacillati</taxon>
        <taxon>Bacillota</taxon>
        <taxon>Clostridia</taxon>
        <taxon>Lachnospirales</taxon>
        <taxon>Lachnospiraceae</taxon>
        <taxon>Lachnospiraceae incertae sedis</taxon>
        <taxon>Candidatus Limivivens</taxon>
    </lineage>
</organism>
<evidence type="ECO:0000313" key="1">
    <source>
        <dbReference type="EMBL" id="HIQ97006.1"/>
    </source>
</evidence>
<accession>A0A9D0ZWU4</accession>